<dbReference type="InterPro" id="IPR005115">
    <property type="entry name" value="Gly_transporter"/>
</dbReference>
<evidence type="ECO:0000313" key="9">
    <source>
        <dbReference type="EMBL" id="MBK0395994.1"/>
    </source>
</evidence>
<evidence type="ECO:0000256" key="5">
    <source>
        <dbReference type="ARBA" id="ARBA00022989"/>
    </source>
</evidence>
<protein>
    <submittedName>
        <fullName evidence="9">Trimeric intracellular cation channel family protein</fullName>
    </submittedName>
</protein>
<dbReference type="Pfam" id="PF03458">
    <property type="entry name" value="Gly_transporter"/>
    <property type="match status" value="2"/>
</dbReference>
<keyword evidence="10" id="KW-1185">Reference proteome</keyword>
<feature type="transmembrane region" description="Helical" evidence="7">
    <location>
        <begin position="126"/>
        <end position="147"/>
    </location>
</feature>
<evidence type="ECO:0000256" key="7">
    <source>
        <dbReference type="SAM" id="Phobius"/>
    </source>
</evidence>
<dbReference type="PANTHER" id="PTHR30506">
    <property type="entry name" value="INNER MEMBRANE PROTEIN"/>
    <property type="match status" value="1"/>
</dbReference>
<evidence type="ECO:0000256" key="2">
    <source>
        <dbReference type="ARBA" id="ARBA00008193"/>
    </source>
</evidence>
<evidence type="ECO:0000256" key="6">
    <source>
        <dbReference type="ARBA" id="ARBA00023136"/>
    </source>
</evidence>
<keyword evidence="3" id="KW-1003">Cell membrane</keyword>
<feature type="transmembrane region" description="Helical" evidence="7">
    <location>
        <begin position="12"/>
        <end position="33"/>
    </location>
</feature>
<sequence>MPNPLPLPEIKNIIYALDIVGVIACTIAATVLAKQLKLDFWGAVLVSFLGSVGGGTLRDLLINRHPIFWLHDLNYLYTILLLSMVVQMFYGFFARINHVIRWFDALGLAAFTIIGVEAALSRGMTATIAILMGAFTAVIGGVMRDIVCRQIPLVLRQEIYITASIIGSGYYLLMLQTGMNAWLRSLSTIALIFAVRMLAVYRGWNLPDITLPWWRERD</sequence>
<comment type="similarity">
    <text evidence="2">Belongs to the UPF0126 family.</text>
</comment>
<evidence type="ECO:0000256" key="1">
    <source>
        <dbReference type="ARBA" id="ARBA00004651"/>
    </source>
</evidence>
<dbReference type="EMBL" id="JAEHNZ010000002">
    <property type="protein sequence ID" value="MBK0395994.1"/>
    <property type="molecule type" value="Genomic_DNA"/>
</dbReference>
<evidence type="ECO:0000256" key="3">
    <source>
        <dbReference type="ARBA" id="ARBA00022475"/>
    </source>
</evidence>
<evidence type="ECO:0000259" key="8">
    <source>
        <dbReference type="Pfam" id="PF03458"/>
    </source>
</evidence>
<reference evidence="9 10" key="1">
    <citation type="journal article" date="2021" name="Pathogens">
        <title>Isolation and Characterization of Kingella bonacorsii sp. nov., A Novel Kingella Species Detected in a Stable Periodontitis Subject.</title>
        <authorList>
            <person name="Antezack A."/>
            <person name="Boxberger M."/>
            <person name="Rolland C."/>
            <person name="Monnet-Corti V."/>
            <person name="La Scola B."/>
        </authorList>
    </citation>
    <scope>NUCLEOTIDE SEQUENCE [LARGE SCALE GENOMIC DNA]</scope>
    <source>
        <strain evidence="9 10">Marseille-Q4569</strain>
    </source>
</reference>
<evidence type="ECO:0000313" key="10">
    <source>
        <dbReference type="Proteomes" id="UP000614058"/>
    </source>
</evidence>
<feature type="transmembrane region" description="Helical" evidence="7">
    <location>
        <begin position="74"/>
        <end position="93"/>
    </location>
</feature>
<organism evidence="9 10">
    <name type="scientific">Kingella bonacorsii</name>
    <dbReference type="NCBI Taxonomy" id="2796361"/>
    <lineage>
        <taxon>Bacteria</taxon>
        <taxon>Pseudomonadati</taxon>
        <taxon>Pseudomonadota</taxon>
        <taxon>Betaproteobacteria</taxon>
        <taxon>Neisseriales</taxon>
        <taxon>Neisseriaceae</taxon>
        <taxon>Kingella</taxon>
    </lineage>
</organism>
<feature type="transmembrane region" description="Helical" evidence="7">
    <location>
        <begin position="159"/>
        <end position="175"/>
    </location>
</feature>
<evidence type="ECO:0000256" key="4">
    <source>
        <dbReference type="ARBA" id="ARBA00022692"/>
    </source>
</evidence>
<feature type="transmembrane region" description="Helical" evidence="7">
    <location>
        <begin position="40"/>
        <end position="62"/>
    </location>
</feature>
<feature type="transmembrane region" description="Helical" evidence="7">
    <location>
        <begin position="181"/>
        <end position="201"/>
    </location>
</feature>
<keyword evidence="5 7" id="KW-1133">Transmembrane helix</keyword>
<gene>
    <name evidence="9" type="ORF">JDW22_05190</name>
</gene>
<comment type="caution">
    <text evidence="9">The sequence shown here is derived from an EMBL/GenBank/DDBJ whole genome shotgun (WGS) entry which is preliminary data.</text>
</comment>
<dbReference type="PANTHER" id="PTHR30506:SF3">
    <property type="entry name" value="UPF0126 INNER MEMBRANE PROTEIN YADS-RELATED"/>
    <property type="match status" value="1"/>
</dbReference>
<keyword evidence="6 7" id="KW-0472">Membrane</keyword>
<dbReference type="Proteomes" id="UP000614058">
    <property type="component" value="Unassembled WGS sequence"/>
</dbReference>
<feature type="domain" description="Glycine transporter" evidence="8">
    <location>
        <begin position="16"/>
        <end position="89"/>
    </location>
</feature>
<proteinExistence type="inferred from homology"/>
<comment type="subcellular location">
    <subcellularLocation>
        <location evidence="1">Cell membrane</location>
        <topology evidence="1">Multi-pass membrane protein</topology>
    </subcellularLocation>
</comment>
<accession>A0ABS1BRY2</accession>
<keyword evidence="4 7" id="KW-0812">Transmembrane</keyword>
<feature type="transmembrane region" description="Helical" evidence="7">
    <location>
        <begin position="100"/>
        <end position="120"/>
    </location>
</feature>
<feature type="domain" description="Glycine transporter" evidence="8">
    <location>
        <begin position="102"/>
        <end position="174"/>
    </location>
</feature>
<name>A0ABS1BRY2_9NEIS</name>